<dbReference type="Proteomes" id="UP001145742">
    <property type="component" value="Unassembled WGS sequence"/>
</dbReference>
<gene>
    <name evidence="2" type="ORF">WISP_69115</name>
</gene>
<feature type="region of interest" description="Disordered" evidence="1">
    <location>
        <begin position="90"/>
        <end position="114"/>
    </location>
</feature>
<evidence type="ECO:0000313" key="2">
    <source>
        <dbReference type="EMBL" id="KAJ7416740.1"/>
    </source>
</evidence>
<comment type="caution">
    <text evidence="2">The sequence shown here is derived from an EMBL/GenBank/DDBJ whole genome shotgun (WGS) entry which is preliminary data.</text>
</comment>
<proteinExistence type="predicted"/>
<evidence type="ECO:0000256" key="1">
    <source>
        <dbReference type="SAM" id="MobiDB-lite"/>
    </source>
</evidence>
<evidence type="ECO:0000313" key="3">
    <source>
        <dbReference type="Proteomes" id="UP001145742"/>
    </source>
</evidence>
<reference evidence="2" key="1">
    <citation type="submission" date="2019-10" db="EMBL/GenBank/DDBJ databases">
        <authorList>
            <person name="Soares A.E.R."/>
            <person name="Aleixo A."/>
            <person name="Schneider P."/>
            <person name="Miyaki C.Y."/>
            <person name="Schneider M.P."/>
            <person name="Mello C."/>
            <person name="Vasconcelos A.T.R."/>
        </authorList>
    </citation>
    <scope>NUCLEOTIDE SEQUENCE</scope>
    <source>
        <tissue evidence="2">Muscle</tissue>
    </source>
</reference>
<sequence>MGQGNPECSYRLGNDKLETSPMERDLVVLVDSKLNESQQCPGSQEGQPCSEGHQTNQCQPDEGGDCPTLLRTGVASPHVLRTVLDATIQEGYKATREHPKKGHKDAEGSSGEAM</sequence>
<organism evidence="2 3">
    <name type="scientific">Willisornis vidua</name>
    <name type="common">Xingu scale-backed antbird</name>
    <dbReference type="NCBI Taxonomy" id="1566151"/>
    <lineage>
        <taxon>Eukaryota</taxon>
        <taxon>Metazoa</taxon>
        <taxon>Chordata</taxon>
        <taxon>Craniata</taxon>
        <taxon>Vertebrata</taxon>
        <taxon>Euteleostomi</taxon>
        <taxon>Archelosauria</taxon>
        <taxon>Archosauria</taxon>
        <taxon>Dinosauria</taxon>
        <taxon>Saurischia</taxon>
        <taxon>Theropoda</taxon>
        <taxon>Coelurosauria</taxon>
        <taxon>Aves</taxon>
        <taxon>Neognathae</taxon>
        <taxon>Neoaves</taxon>
        <taxon>Telluraves</taxon>
        <taxon>Australaves</taxon>
        <taxon>Passeriformes</taxon>
        <taxon>Thamnophilidae</taxon>
        <taxon>Willisornis</taxon>
    </lineage>
</organism>
<dbReference type="EMBL" id="WHWB01033809">
    <property type="protein sequence ID" value="KAJ7416740.1"/>
    <property type="molecule type" value="Genomic_DNA"/>
</dbReference>
<feature type="compositionally biased region" description="Polar residues" evidence="1">
    <location>
        <begin position="35"/>
        <end position="59"/>
    </location>
</feature>
<feature type="region of interest" description="Disordered" evidence="1">
    <location>
        <begin position="33"/>
        <end position="70"/>
    </location>
</feature>
<protein>
    <submittedName>
        <fullName evidence="2">Uncharacterized protein</fullName>
    </submittedName>
</protein>
<name>A0ABQ9DDA0_9PASS</name>
<accession>A0ABQ9DDA0</accession>
<keyword evidence="3" id="KW-1185">Reference proteome</keyword>